<dbReference type="AlphaFoldDB" id="A0AAE0J802"/>
<dbReference type="Proteomes" id="UP001278500">
    <property type="component" value="Unassembled WGS sequence"/>
</dbReference>
<dbReference type="RefSeq" id="XP_062677686.1">
    <property type="nucleotide sequence ID" value="XM_062825787.1"/>
</dbReference>
<evidence type="ECO:0000313" key="1">
    <source>
        <dbReference type="EMBL" id="KAK3338235.1"/>
    </source>
</evidence>
<sequence length="105" mass="11535">MPRSLACLGLTGVNCFFSDGTRPFSRSSTLCAAPEADCGGGCQIHVSFFMMLSHSQAYREFGLTTQEHRFFSFNLDTLKIVLTLAQFGGIQIEREKAVEYLASLG</sequence>
<proteinExistence type="predicted"/>
<dbReference type="EMBL" id="JAUEPP010000008">
    <property type="protein sequence ID" value="KAK3338235.1"/>
    <property type="molecule type" value="Genomic_DNA"/>
</dbReference>
<protein>
    <submittedName>
        <fullName evidence="1">Uncharacterized protein</fullName>
    </submittedName>
</protein>
<evidence type="ECO:0000313" key="2">
    <source>
        <dbReference type="Proteomes" id="UP001278500"/>
    </source>
</evidence>
<dbReference type="GeneID" id="87862941"/>
<reference evidence="1" key="2">
    <citation type="submission" date="2023-06" db="EMBL/GenBank/DDBJ databases">
        <authorList>
            <consortium name="Lawrence Berkeley National Laboratory"/>
            <person name="Haridas S."/>
            <person name="Hensen N."/>
            <person name="Bonometti L."/>
            <person name="Westerberg I."/>
            <person name="Brannstrom I.O."/>
            <person name="Guillou S."/>
            <person name="Cros-Aarteil S."/>
            <person name="Calhoun S."/>
            <person name="Kuo A."/>
            <person name="Mondo S."/>
            <person name="Pangilinan J."/>
            <person name="Riley R."/>
            <person name="Labutti K."/>
            <person name="Andreopoulos B."/>
            <person name="Lipzen A."/>
            <person name="Chen C."/>
            <person name="Yanf M."/>
            <person name="Daum C."/>
            <person name="Ng V."/>
            <person name="Clum A."/>
            <person name="Steindorff A."/>
            <person name="Ohm R."/>
            <person name="Martin F."/>
            <person name="Silar P."/>
            <person name="Natvig D."/>
            <person name="Lalanne C."/>
            <person name="Gautier V."/>
            <person name="Ament-Velasquez S.L."/>
            <person name="Kruys A."/>
            <person name="Hutchinson M.I."/>
            <person name="Powell A.J."/>
            <person name="Barry K."/>
            <person name="Miller A.N."/>
            <person name="Grigoriev I.V."/>
            <person name="Debuchy R."/>
            <person name="Gladieux P."/>
            <person name="Thoren M.H."/>
            <person name="Johannesson H."/>
        </authorList>
    </citation>
    <scope>NUCLEOTIDE SEQUENCE</scope>
    <source>
        <strain evidence="1">CBS 560.94</strain>
    </source>
</reference>
<reference evidence="1" key="1">
    <citation type="journal article" date="2023" name="Mol. Phylogenet. Evol.">
        <title>Genome-scale phylogeny and comparative genomics of the fungal order Sordariales.</title>
        <authorList>
            <person name="Hensen N."/>
            <person name="Bonometti L."/>
            <person name="Westerberg I."/>
            <person name="Brannstrom I.O."/>
            <person name="Guillou S."/>
            <person name="Cros-Aarteil S."/>
            <person name="Calhoun S."/>
            <person name="Haridas S."/>
            <person name="Kuo A."/>
            <person name="Mondo S."/>
            <person name="Pangilinan J."/>
            <person name="Riley R."/>
            <person name="LaButti K."/>
            <person name="Andreopoulos B."/>
            <person name="Lipzen A."/>
            <person name="Chen C."/>
            <person name="Yan M."/>
            <person name="Daum C."/>
            <person name="Ng V."/>
            <person name="Clum A."/>
            <person name="Steindorff A."/>
            <person name="Ohm R.A."/>
            <person name="Martin F."/>
            <person name="Silar P."/>
            <person name="Natvig D.O."/>
            <person name="Lalanne C."/>
            <person name="Gautier V."/>
            <person name="Ament-Velasquez S.L."/>
            <person name="Kruys A."/>
            <person name="Hutchinson M.I."/>
            <person name="Powell A.J."/>
            <person name="Barry K."/>
            <person name="Miller A.N."/>
            <person name="Grigoriev I.V."/>
            <person name="Debuchy R."/>
            <person name="Gladieux P."/>
            <person name="Hiltunen Thoren M."/>
            <person name="Johannesson H."/>
        </authorList>
    </citation>
    <scope>NUCLEOTIDE SEQUENCE</scope>
    <source>
        <strain evidence="1">CBS 560.94</strain>
    </source>
</reference>
<gene>
    <name evidence="1" type="ORF">B0H65DRAFT_446122</name>
</gene>
<accession>A0AAE0J802</accession>
<name>A0AAE0J802_9PEZI</name>
<organism evidence="1 2">
    <name type="scientific">Neurospora tetraspora</name>
    <dbReference type="NCBI Taxonomy" id="94610"/>
    <lineage>
        <taxon>Eukaryota</taxon>
        <taxon>Fungi</taxon>
        <taxon>Dikarya</taxon>
        <taxon>Ascomycota</taxon>
        <taxon>Pezizomycotina</taxon>
        <taxon>Sordariomycetes</taxon>
        <taxon>Sordariomycetidae</taxon>
        <taxon>Sordariales</taxon>
        <taxon>Sordariaceae</taxon>
        <taxon>Neurospora</taxon>
    </lineage>
</organism>
<keyword evidence="2" id="KW-1185">Reference proteome</keyword>
<comment type="caution">
    <text evidence="1">The sequence shown here is derived from an EMBL/GenBank/DDBJ whole genome shotgun (WGS) entry which is preliminary data.</text>
</comment>